<dbReference type="Gene3D" id="3.40.50.300">
    <property type="entry name" value="P-loop containing nucleotide triphosphate hydrolases"/>
    <property type="match status" value="1"/>
</dbReference>
<reference evidence="4" key="1">
    <citation type="submission" date="2016-11" db="UniProtKB">
        <authorList>
            <consortium name="WormBaseParasite"/>
        </authorList>
    </citation>
    <scope>IDENTIFICATION</scope>
</reference>
<dbReference type="SUPFAM" id="SSF52540">
    <property type="entry name" value="P-loop containing nucleoside triphosphate hydrolases"/>
    <property type="match status" value="1"/>
</dbReference>
<dbReference type="InterPro" id="IPR027417">
    <property type="entry name" value="P-loop_NTPase"/>
</dbReference>
<dbReference type="PANTHER" id="PTHR43788:SF6">
    <property type="entry name" value="DNA HELICASE B"/>
    <property type="match status" value="1"/>
</dbReference>
<dbReference type="InterPro" id="IPR050534">
    <property type="entry name" value="Coronavir_polyprotein_1ab"/>
</dbReference>
<sequence length="479" mass="55604">MSNTVTHYSGFFLGHFPRLKYEHPSIKVAVFKANTEFRRIMELSPYIKPNKVYGSMIHFSSKDIELEDKSHIEIEEGYSDEIYIQEEDKLPEISYQMKNVDVRSADLPKLHSYKHSHLGMMIDKQSLMQPGRYTFVKFVVKDEGDTFHLEIVDGKRIENHQNLDVAAITEKFSNIHKPIKVEHAYYKKSENESWATIGHLKLVGYQNDDINGLRPMFRIVDKKQSDLLKKISNNKAVVMRKQRLVNGNYVDDCSKTPQCATLSLCDNKKIVIAKLDQIFRHKFEFTFAMEEIFRFEPSLVRATLDNHHTVHLQNVIENLEMDPENLMEMSDGCTQKYELNNIQYQAIRMALNEERKLVFIQGGPGTGKTYVLTLILAKLVSMNKQAVVFLPTKRAMRNIQEMTRQTLENKKIPTNRRTLMDAETFADAINFTKAGDEAKAQQQKWRKMVEDGKMSPEEATKNMEDIIRTTKTEVEQVSF</sequence>
<evidence type="ECO:0000256" key="1">
    <source>
        <dbReference type="ARBA" id="ARBA00022741"/>
    </source>
</evidence>
<evidence type="ECO:0000313" key="4">
    <source>
        <dbReference type="WBParaSite" id="Csp11.Scaffold629.g12726.t1"/>
    </source>
</evidence>
<dbReference type="Proteomes" id="UP000095282">
    <property type="component" value="Unplaced"/>
</dbReference>
<keyword evidence="3" id="KW-1185">Reference proteome</keyword>
<keyword evidence="1" id="KW-0547">Nucleotide-binding</keyword>
<name>A0A1I7TXA6_9PELO</name>
<organism evidence="3 4">
    <name type="scientific">Caenorhabditis tropicalis</name>
    <dbReference type="NCBI Taxonomy" id="1561998"/>
    <lineage>
        <taxon>Eukaryota</taxon>
        <taxon>Metazoa</taxon>
        <taxon>Ecdysozoa</taxon>
        <taxon>Nematoda</taxon>
        <taxon>Chromadorea</taxon>
        <taxon>Rhabditida</taxon>
        <taxon>Rhabditina</taxon>
        <taxon>Rhabditomorpha</taxon>
        <taxon>Rhabditoidea</taxon>
        <taxon>Rhabditidae</taxon>
        <taxon>Peloderinae</taxon>
        <taxon>Caenorhabditis</taxon>
    </lineage>
</organism>
<accession>A0A1I7TXA6</accession>
<dbReference type="GO" id="GO:0003678">
    <property type="term" value="F:DNA helicase activity"/>
    <property type="evidence" value="ECO:0007669"/>
    <property type="project" value="UniProtKB-ARBA"/>
</dbReference>
<dbReference type="STRING" id="1561998.A0A1I7TXA6"/>
<evidence type="ECO:0000313" key="3">
    <source>
        <dbReference type="Proteomes" id="UP000095282"/>
    </source>
</evidence>
<dbReference type="WBParaSite" id="Csp11.Scaffold629.g12726.t1">
    <property type="protein sequence ID" value="Csp11.Scaffold629.g12726.t1"/>
    <property type="gene ID" value="Csp11.Scaffold629.g12726"/>
</dbReference>
<evidence type="ECO:0000256" key="2">
    <source>
        <dbReference type="ARBA" id="ARBA00022840"/>
    </source>
</evidence>
<dbReference type="AlphaFoldDB" id="A0A1I7TXA6"/>
<dbReference type="eggNOG" id="KOG1803">
    <property type="taxonomic scope" value="Eukaryota"/>
</dbReference>
<dbReference type="Pfam" id="PF13245">
    <property type="entry name" value="AAA_19"/>
    <property type="match status" value="1"/>
</dbReference>
<proteinExistence type="predicted"/>
<dbReference type="PANTHER" id="PTHR43788">
    <property type="entry name" value="DNA2/NAM7 HELICASE FAMILY MEMBER"/>
    <property type="match status" value="1"/>
</dbReference>
<dbReference type="GO" id="GO:0005524">
    <property type="term" value="F:ATP binding"/>
    <property type="evidence" value="ECO:0007669"/>
    <property type="project" value="UniProtKB-KW"/>
</dbReference>
<keyword evidence="2" id="KW-0067">ATP-binding</keyword>
<protein>
    <submittedName>
        <fullName evidence="4">AAA_11 domain-containing protein</fullName>
    </submittedName>
</protein>